<gene>
    <name evidence="3" type="ORF">G4B88_014618</name>
</gene>
<keyword evidence="4" id="KW-1185">Reference proteome</keyword>
<evidence type="ECO:0000313" key="3">
    <source>
        <dbReference type="EMBL" id="KAF4404162.1"/>
    </source>
</evidence>
<feature type="transmembrane region" description="Helical" evidence="1">
    <location>
        <begin position="46"/>
        <end position="69"/>
    </location>
</feature>
<feature type="transmembrane region" description="Helical" evidence="1">
    <location>
        <begin position="305"/>
        <end position="325"/>
    </location>
</feature>
<dbReference type="Pfam" id="PF04578">
    <property type="entry name" value="DUF594"/>
    <property type="match status" value="1"/>
</dbReference>
<reference evidence="3 4" key="1">
    <citation type="journal article" date="2020" name="bioRxiv">
        <title>Sequence and annotation of 42 cannabis genomes reveals extensive copy number variation in cannabinoid synthesis and pathogen resistance genes.</title>
        <authorList>
            <person name="Mckernan K.J."/>
            <person name="Helbert Y."/>
            <person name="Kane L.T."/>
            <person name="Ebling H."/>
            <person name="Zhang L."/>
            <person name="Liu B."/>
            <person name="Eaton Z."/>
            <person name="Mclaughlin S."/>
            <person name="Kingan S."/>
            <person name="Baybayan P."/>
            <person name="Concepcion G."/>
            <person name="Jordan M."/>
            <person name="Riva A."/>
            <person name="Barbazuk W."/>
            <person name="Harkins T."/>
        </authorList>
    </citation>
    <scope>NUCLEOTIDE SEQUENCE [LARGE SCALE GENOMIC DNA]</scope>
    <source>
        <strain evidence="4">cv. Jamaican Lion 4</strain>
        <tissue evidence="3">Leaf</tissue>
    </source>
</reference>
<sequence length="758" mass="87890">MVHPIPDNVLELWNEWNIRAIILFSLALQAFLIVAAPLRKRSSRKLIIFSLWTAYLLADWAANFAVGHISSKQTDKSSAGSKSSNRADGMIQAFWAPFLLLHLGGPDTITAFALEDNELWLRHLLGLVTQVFMTAYVFIQTVPGNDLWIPTVLMFVGGIIKYAERTRALYKASLNSFRESLLKTPDPGPNYAKLMEEYSSKKEARLPTVIQLIAEPDTESRAFSKDVAQGDLKEIEIVTCAHYYFNIFKGLIVDSIFSFKERDESREFFMIRTAVDAYRVIEVELNFMYEVLFTKIEVVHNLVGYIFRFLAFGSTFVTLGLFYVFDKDDFKPFDVKTTYSLLLGAIFLDVVALFNLIFSDWTVVGMEKYPRIRRSSVSRMFECFLKLQRPYWHDYWESNFVKRGLRTALFRRWTEAITGYNFITYNLRERPDEQGNDQPNQNCIKWSVNKINFAYGEVFKYLNKISEFVTDNLGLTTLVDDLKYAIRYRMNGELWNFIFKELQEKAEDAEDPEIAKRICEAKGSYVLLEGTKYKNKEEKEKIKKLLPYIDEVTYDESLLLWHIATELCYQHYISECSDKKLDPKKNYRYNEHYQFSKVLSDYMLYLLVLQPTMMSAIAGIGQIRFRDTSEEAKKFFVRRGKGKGQEKEACLDILGVDTEVKPETVKGDRSKSVLFDACMLAKELDKFDEKIKWEILSSVWVEMLSYAASHCRPESHAQQVSKGGELITFVWLLMSHLGLGDQFQIKEGHARAKLIVQK</sequence>
<protein>
    <recommendedName>
        <fullName evidence="2">DUF4220 domain-containing protein</fullName>
    </recommendedName>
</protein>
<feature type="transmembrane region" description="Helical" evidence="1">
    <location>
        <begin position="16"/>
        <end position="34"/>
    </location>
</feature>
<keyword evidence="1" id="KW-0812">Transmembrane</keyword>
<feature type="transmembrane region" description="Helical" evidence="1">
    <location>
        <begin position="602"/>
        <end position="621"/>
    </location>
</feature>
<proteinExistence type="predicted"/>
<organism evidence="3 4">
    <name type="scientific">Cannabis sativa</name>
    <name type="common">Hemp</name>
    <name type="synonym">Marijuana</name>
    <dbReference type="NCBI Taxonomy" id="3483"/>
    <lineage>
        <taxon>Eukaryota</taxon>
        <taxon>Viridiplantae</taxon>
        <taxon>Streptophyta</taxon>
        <taxon>Embryophyta</taxon>
        <taxon>Tracheophyta</taxon>
        <taxon>Spermatophyta</taxon>
        <taxon>Magnoliopsida</taxon>
        <taxon>eudicotyledons</taxon>
        <taxon>Gunneridae</taxon>
        <taxon>Pentapetalae</taxon>
        <taxon>rosids</taxon>
        <taxon>fabids</taxon>
        <taxon>Rosales</taxon>
        <taxon>Cannabaceae</taxon>
        <taxon>Cannabis</taxon>
    </lineage>
</organism>
<dbReference type="Proteomes" id="UP000583929">
    <property type="component" value="Unassembled WGS sequence"/>
</dbReference>
<feature type="transmembrane region" description="Helical" evidence="1">
    <location>
        <begin position="337"/>
        <end position="358"/>
    </location>
</feature>
<dbReference type="AlphaFoldDB" id="A0A7J6I983"/>
<dbReference type="Pfam" id="PF13968">
    <property type="entry name" value="DUF4220"/>
    <property type="match status" value="1"/>
</dbReference>
<dbReference type="EMBL" id="JAATIQ010000002">
    <property type="protein sequence ID" value="KAF4404162.1"/>
    <property type="molecule type" value="Genomic_DNA"/>
</dbReference>
<dbReference type="InterPro" id="IPR007658">
    <property type="entry name" value="DUF594"/>
</dbReference>
<feature type="transmembrane region" description="Helical" evidence="1">
    <location>
        <begin position="147"/>
        <end position="163"/>
    </location>
</feature>
<comment type="caution">
    <text evidence="3">The sequence shown here is derived from an EMBL/GenBank/DDBJ whole genome shotgun (WGS) entry which is preliminary data.</text>
</comment>
<accession>A0A7J6I983</accession>
<dbReference type="InterPro" id="IPR025315">
    <property type="entry name" value="DUF4220"/>
</dbReference>
<name>A0A7J6I983_CANSA</name>
<feature type="transmembrane region" description="Helical" evidence="1">
    <location>
        <begin position="89"/>
        <end position="112"/>
    </location>
</feature>
<evidence type="ECO:0000256" key="1">
    <source>
        <dbReference type="SAM" id="Phobius"/>
    </source>
</evidence>
<evidence type="ECO:0000313" key="4">
    <source>
        <dbReference type="Proteomes" id="UP000583929"/>
    </source>
</evidence>
<feature type="domain" description="DUF4220" evidence="2">
    <location>
        <begin position="52"/>
        <end position="425"/>
    </location>
</feature>
<dbReference type="PANTHER" id="PTHR31325">
    <property type="entry name" value="OS01G0798800 PROTEIN-RELATED"/>
    <property type="match status" value="1"/>
</dbReference>
<keyword evidence="1" id="KW-1133">Transmembrane helix</keyword>
<feature type="transmembrane region" description="Helical" evidence="1">
    <location>
        <begin position="124"/>
        <end position="141"/>
    </location>
</feature>
<evidence type="ECO:0000259" key="2">
    <source>
        <dbReference type="Pfam" id="PF13968"/>
    </source>
</evidence>
<keyword evidence="1" id="KW-0472">Membrane</keyword>